<accession>Q6ZEK1</accession>
<dbReference type="EnsemblBacteria" id="BAD01899">
    <property type="protein sequence ID" value="BAD01899"/>
    <property type="gene ID" value="BAD01899"/>
</dbReference>
<evidence type="ECO:0000313" key="2">
    <source>
        <dbReference type="Proteomes" id="UP000001425"/>
    </source>
</evidence>
<sequence>MTGLWLHMMERALRPAPRKDYLVLLDHTKNDTIQGFPTRKRLWTLEGVENFDGDRQLNGLKQRS</sequence>
<keyword evidence="1" id="KW-0614">Plasmid</keyword>
<dbReference type="Proteomes" id="UP000001425">
    <property type="component" value="Plasmid pSYSM"/>
</dbReference>
<dbReference type="KEGG" id="syn:ssl5129"/>
<evidence type="ECO:0000313" key="1">
    <source>
        <dbReference type="EMBL" id="BAD01899.1"/>
    </source>
</evidence>
<protein>
    <submittedName>
        <fullName evidence="1">Ssl5129 protein</fullName>
    </submittedName>
</protein>
<dbReference type="EMBL" id="AP004310">
    <property type="protein sequence ID" value="BAD01899.1"/>
    <property type="molecule type" value="Genomic_DNA"/>
</dbReference>
<reference evidence="1 2" key="1">
    <citation type="journal article" date="2003" name="DNA Res.">
        <title>Structural analysis of four large plasmids harboring in a unicellular cyanobacterium, Synechocystis sp. PCC 6803.</title>
        <authorList>
            <person name="Kaneko T."/>
            <person name="Nakamura Y."/>
            <person name="Sasamoto S."/>
            <person name="Watanabe A."/>
            <person name="Kohara M."/>
            <person name="Matsumoto M."/>
            <person name="Shimpo S."/>
            <person name="Yamada M."/>
            <person name="Tabata S."/>
        </authorList>
    </citation>
    <scope>NUCLEOTIDE SEQUENCE [LARGE SCALE GENOMIC DNA]</scope>
    <source>
        <strain evidence="2">ATCC 27184 / PCC 6803 / Kazusa</strain>
    </source>
</reference>
<dbReference type="InParanoid" id="Q6ZEK1"/>
<geneLocation type="plasmid" evidence="1 2">
    <name>pSYSM</name>
</geneLocation>
<proteinExistence type="predicted"/>
<name>Q6ZEK1_SYNY3</name>
<keyword evidence="2" id="KW-1185">Reference proteome</keyword>
<gene>
    <name evidence="1" type="ordered locus">ssl5129</name>
</gene>
<dbReference type="AlphaFoldDB" id="Q6ZEK1"/>
<organism evidence="1 2">
    <name type="scientific">Synechocystis sp. (strain ATCC 27184 / PCC 6803 / Kazusa)</name>
    <dbReference type="NCBI Taxonomy" id="1111708"/>
    <lineage>
        <taxon>Bacteria</taxon>
        <taxon>Bacillati</taxon>
        <taxon>Cyanobacteriota</taxon>
        <taxon>Cyanophyceae</taxon>
        <taxon>Synechococcales</taxon>
        <taxon>Merismopediaceae</taxon>
        <taxon>Synechocystis</taxon>
    </lineage>
</organism>